<dbReference type="InterPro" id="IPR050838">
    <property type="entry name" value="Ketopantoate_reductase"/>
</dbReference>
<keyword evidence="7 11" id="KW-0521">NADP</keyword>
<dbReference type="Proteomes" id="UP001596174">
    <property type="component" value="Unassembled WGS sequence"/>
</dbReference>
<dbReference type="EMBL" id="JBHSQJ010000006">
    <property type="protein sequence ID" value="MFC5905914.1"/>
    <property type="molecule type" value="Genomic_DNA"/>
</dbReference>
<dbReference type="InterPro" id="IPR013332">
    <property type="entry name" value="KPR_N"/>
</dbReference>
<comment type="function">
    <text evidence="1 11">Catalyzes the NADPH-dependent reduction of ketopantoate into pantoic acid.</text>
</comment>
<evidence type="ECO:0000256" key="3">
    <source>
        <dbReference type="ARBA" id="ARBA00007870"/>
    </source>
</evidence>
<feature type="domain" description="Ketopantoate reductase C-terminal" evidence="14">
    <location>
        <begin position="183"/>
        <end position="318"/>
    </location>
</feature>
<keyword evidence="8 11" id="KW-0560">Oxidoreductase</keyword>
<dbReference type="NCBIfam" id="TIGR00745">
    <property type="entry name" value="apbA_panE"/>
    <property type="match status" value="1"/>
</dbReference>
<keyword evidence="6 11" id="KW-0566">Pantothenate biosynthesis</keyword>
<keyword evidence="16" id="KW-1185">Reference proteome</keyword>
<protein>
    <recommendedName>
        <fullName evidence="5 11">2-dehydropantoate 2-reductase</fullName>
        <ecNumber evidence="4 11">1.1.1.169</ecNumber>
    </recommendedName>
    <alternativeName>
        <fullName evidence="9 11">Ketopantoate reductase</fullName>
    </alternativeName>
</protein>
<gene>
    <name evidence="15" type="ORF">ACFP3V_01595</name>
</gene>
<evidence type="ECO:0000259" key="14">
    <source>
        <dbReference type="Pfam" id="PF08546"/>
    </source>
</evidence>
<dbReference type="Pfam" id="PF02558">
    <property type="entry name" value="ApbA"/>
    <property type="match status" value="1"/>
</dbReference>
<comment type="caution">
    <text evidence="15">The sequence shown here is derived from an EMBL/GenBank/DDBJ whole genome shotgun (WGS) entry which is preliminary data.</text>
</comment>
<dbReference type="InterPro" id="IPR003710">
    <property type="entry name" value="ApbA"/>
</dbReference>
<evidence type="ECO:0000256" key="12">
    <source>
        <dbReference type="SAM" id="MobiDB-lite"/>
    </source>
</evidence>
<evidence type="ECO:0000313" key="16">
    <source>
        <dbReference type="Proteomes" id="UP001596174"/>
    </source>
</evidence>
<comment type="catalytic activity">
    <reaction evidence="10 11">
        <text>(R)-pantoate + NADP(+) = 2-dehydropantoate + NADPH + H(+)</text>
        <dbReference type="Rhea" id="RHEA:16233"/>
        <dbReference type="ChEBI" id="CHEBI:11561"/>
        <dbReference type="ChEBI" id="CHEBI:15378"/>
        <dbReference type="ChEBI" id="CHEBI:15980"/>
        <dbReference type="ChEBI" id="CHEBI:57783"/>
        <dbReference type="ChEBI" id="CHEBI:58349"/>
        <dbReference type="EC" id="1.1.1.169"/>
    </reaction>
</comment>
<dbReference type="SUPFAM" id="SSF51735">
    <property type="entry name" value="NAD(P)-binding Rossmann-fold domains"/>
    <property type="match status" value="1"/>
</dbReference>
<name>A0ABW1FWT4_9ACTN</name>
<evidence type="ECO:0000256" key="11">
    <source>
        <dbReference type="RuleBase" id="RU362068"/>
    </source>
</evidence>
<dbReference type="PROSITE" id="PS51257">
    <property type="entry name" value="PROKAR_LIPOPROTEIN"/>
    <property type="match status" value="1"/>
</dbReference>
<dbReference type="Gene3D" id="3.40.50.720">
    <property type="entry name" value="NAD(P)-binding Rossmann-like Domain"/>
    <property type="match status" value="1"/>
</dbReference>
<dbReference type="Gene3D" id="1.10.1040.10">
    <property type="entry name" value="N-(1-d-carboxylethyl)-l-norvaline Dehydrogenase, domain 2"/>
    <property type="match status" value="1"/>
</dbReference>
<evidence type="ECO:0000256" key="2">
    <source>
        <dbReference type="ARBA" id="ARBA00004994"/>
    </source>
</evidence>
<dbReference type="EC" id="1.1.1.169" evidence="4 11"/>
<evidence type="ECO:0000256" key="6">
    <source>
        <dbReference type="ARBA" id="ARBA00022655"/>
    </source>
</evidence>
<evidence type="ECO:0000256" key="10">
    <source>
        <dbReference type="ARBA" id="ARBA00048793"/>
    </source>
</evidence>
<comment type="pathway">
    <text evidence="2 11">Cofactor biosynthesis; (R)-pantothenate biosynthesis; (R)-pantoate from 3-methyl-2-oxobutanoate: step 2/2.</text>
</comment>
<dbReference type="InterPro" id="IPR013328">
    <property type="entry name" value="6PGD_dom2"/>
</dbReference>
<proteinExistence type="inferred from homology"/>
<reference evidence="16" key="1">
    <citation type="journal article" date="2019" name="Int. J. Syst. Evol. Microbiol.">
        <title>The Global Catalogue of Microorganisms (GCM) 10K type strain sequencing project: providing services to taxonomists for standard genome sequencing and annotation.</title>
        <authorList>
            <consortium name="The Broad Institute Genomics Platform"/>
            <consortium name="The Broad Institute Genome Sequencing Center for Infectious Disease"/>
            <person name="Wu L."/>
            <person name="Ma J."/>
        </authorList>
    </citation>
    <scope>NUCLEOTIDE SEQUENCE [LARGE SCALE GENOMIC DNA]</scope>
    <source>
        <strain evidence="16">JCM 4816</strain>
    </source>
</reference>
<accession>A0ABW1FWT4</accession>
<evidence type="ECO:0000256" key="1">
    <source>
        <dbReference type="ARBA" id="ARBA00002919"/>
    </source>
</evidence>
<dbReference type="InterPro" id="IPR013752">
    <property type="entry name" value="KPA_reductase"/>
</dbReference>
<feature type="domain" description="Ketopantoate reductase N-terminal" evidence="13">
    <location>
        <begin position="7"/>
        <end position="151"/>
    </location>
</feature>
<dbReference type="SUPFAM" id="SSF48179">
    <property type="entry name" value="6-phosphogluconate dehydrogenase C-terminal domain-like"/>
    <property type="match status" value="1"/>
</dbReference>
<sequence length="339" mass="35254">MTPPLRIAVLGAGSIGCYLGGRLAAAEAARVTLIGRPAAMAQLGRDGLLLTDAHGERPVPPEAFVTSTSASAAAPPDVVLVTVKSGATAAAARELAPHLKPGAVVVSFQNGLRNPAVLAAELPKATVLAGMVPYNVLQTAPGRFHRGTGGVLMLADDPSAGPLLPAFAAAGLTVQPRADMPGVQAAKLLMNLNNAVNALSGLPLREQLGQRAYRVCLARCQREALRALRAEGIEPARMSPVPPRLMPLLLRLPDAVFRRVAKQTLAVDAQARSSMWEDFQRGRRTEIDALQGEVVALASKHGLAAPANSRLAELVRDAESTTAPAPWSGPALLSALSPR</sequence>
<dbReference type="PANTHER" id="PTHR43765">
    <property type="entry name" value="2-DEHYDROPANTOATE 2-REDUCTASE-RELATED"/>
    <property type="match status" value="1"/>
</dbReference>
<comment type="similarity">
    <text evidence="3 11">Belongs to the ketopantoate reductase family.</text>
</comment>
<evidence type="ECO:0000256" key="7">
    <source>
        <dbReference type="ARBA" id="ARBA00022857"/>
    </source>
</evidence>
<evidence type="ECO:0000256" key="9">
    <source>
        <dbReference type="ARBA" id="ARBA00032024"/>
    </source>
</evidence>
<evidence type="ECO:0000256" key="4">
    <source>
        <dbReference type="ARBA" id="ARBA00013014"/>
    </source>
</evidence>
<evidence type="ECO:0000259" key="13">
    <source>
        <dbReference type="Pfam" id="PF02558"/>
    </source>
</evidence>
<evidence type="ECO:0000256" key="5">
    <source>
        <dbReference type="ARBA" id="ARBA00019465"/>
    </source>
</evidence>
<dbReference type="NCBIfam" id="NF006083">
    <property type="entry name" value="PRK08229.1"/>
    <property type="match status" value="1"/>
</dbReference>
<dbReference type="GO" id="GO:0008677">
    <property type="term" value="F:2-dehydropantoate 2-reductase activity"/>
    <property type="evidence" value="ECO:0007669"/>
    <property type="project" value="UniProtKB-EC"/>
</dbReference>
<dbReference type="InterPro" id="IPR008927">
    <property type="entry name" value="6-PGluconate_DH-like_C_sf"/>
</dbReference>
<evidence type="ECO:0000256" key="8">
    <source>
        <dbReference type="ARBA" id="ARBA00023002"/>
    </source>
</evidence>
<dbReference type="RefSeq" id="WP_380578813.1">
    <property type="nucleotide sequence ID" value="NZ_JBHSQJ010000006.1"/>
</dbReference>
<feature type="region of interest" description="Disordered" evidence="12">
    <location>
        <begin position="320"/>
        <end position="339"/>
    </location>
</feature>
<dbReference type="InterPro" id="IPR036291">
    <property type="entry name" value="NAD(P)-bd_dom_sf"/>
</dbReference>
<organism evidence="15 16">
    <name type="scientific">Streptacidiphilus monticola</name>
    <dbReference type="NCBI Taxonomy" id="2161674"/>
    <lineage>
        <taxon>Bacteria</taxon>
        <taxon>Bacillati</taxon>
        <taxon>Actinomycetota</taxon>
        <taxon>Actinomycetes</taxon>
        <taxon>Kitasatosporales</taxon>
        <taxon>Streptomycetaceae</taxon>
        <taxon>Streptacidiphilus</taxon>
    </lineage>
</organism>
<evidence type="ECO:0000313" key="15">
    <source>
        <dbReference type="EMBL" id="MFC5905914.1"/>
    </source>
</evidence>
<dbReference type="Pfam" id="PF08546">
    <property type="entry name" value="ApbA_C"/>
    <property type="match status" value="1"/>
</dbReference>
<dbReference type="PANTHER" id="PTHR43765:SF2">
    <property type="entry name" value="2-DEHYDROPANTOATE 2-REDUCTASE"/>
    <property type="match status" value="1"/>
</dbReference>